<protein>
    <submittedName>
        <fullName evidence="2">Uncharacterized protein</fullName>
    </submittedName>
</protein>
<organism evidence="2 3">
    <name type="scientific">Fonsecaea nubica</name>
    <dbReference type="NCBI Taxonomy" id="856822"/>
    <lineage>
        <taxon>Eukaryota</taxon>
        <taxon>Fungi</taxon>
        <taxon>Dikarya</taxon>
        <taxon>Ascomycota</taxon>
        <taxon>Pezizomycotina</taxon>
        <taxon>Eurotiomycetes</taxon>
        <taxon>Chaetothyriomycetidae</taxon>
        <taxon>Chaetothyriales</taxon>
        <taxon>Herpotrichiellaceae</taxon>
        <taxon>Fonsecaea</taxon>
    </lineage>
</organism>
<dbReference type="AlphaFoldDB" id="A0A178D2F4"/>
<gene>
    <name evidence="2" type="ORF">AYO20_05392</name>
</gene>
<name>A0A178D2F4_9EURO</name>
<dbReference type="OrthoDB" id="4161134at2759"/>
<dbReference type="GeneID" id="34588809"/>
<comment type="caution">
    <text evidence="2">The sequence shown here is derived from an EMBL/GenBank/DDBJ whole genome shotgun (WGS) entry which is preliminary data.</text>
</comment>
<reference evidence="2 3" key="1">
    <citation type="submission" date="2016-03" db="EMBL/GenBank/DDBJ databases">
        <title>The draft genome sequence of Fonsecaea nubica causative agent of cutaneous subcutaneous infection in human host.</title>
        <authorList>
            <person name="Costa F."/>
            <person name="Sybren D.H."/>
            <person name="Raittz R.T."/>
            <person name="Weiss V.A."/>
            <person name="Leao A.C."/>
            <person name="Gomes R."/>
            <person name="De Souza E.M."/>
            <person name="Pedrosa F.O."/>
            <person name="Steffens M.B."/>
            <person name="Bombassaro A."/>
            <person name="Tadra-Sfeir M.Z."/>
            <person name="Moreno L.F."/>
            <person name="Najafzadeh M.J."/>
            <person name="Felipe M.S."/>
            <person name="Teixeira M."/>
            <person name="Sun J."/>
            <person name="Xi L."/>
            <person name="Castro M.A."/>
            <person name="Vicente V.A."/>
        </authorList>
    </citation>
    <scope>NUCLEOTIDE SEQUENCE [LARGE SCALE GENOMIC DNA]</scope>
    <source>
        <strain evidence="2 3">CBS 269.64</strain>
    </source>
</reference>
<evidence type="ECO:0000313" key="3">
    <source>
        <dbReference type="Proteomes" id="UP000185904"/>
    </source>
</evidence>
<evidence type="ECO:0000256" key="1">
    <source>
        <dbReference type="SAM" id="MobiDB-lite"/>
    </source>
</evidence>
<proteinExistence type="predicted"/>
<accession>A0A178D2F4</accession>
<evidence type="ECO:0000313" key="2">
    <source>
        <dbReference type="EMBL" id="OAL35341.1"/>
    </source>
</evidence>
<dbReference type="RefSeq" id="XP_022500353.1">
    <property type="nucleotide sequence ID" value="XM_022643686.1"/>
</dbReference>
<keyword evidence="3" id="KW-1185">Reference proteome</keyword>
<feature type="compositionally biased region" description="Polar residues" evidence="1">
    <location>
        <begin position="79"/>
        <end position="89"/>
    </location>
</feature>
<dbReference type="Proteomes" id="UP000185904">
    <property type="component" value="Unassembled WGS sequence"/>
</dbReference>
<feature type="region of interest" description="Disordered" evidence="1">
    <location>
        <begin position="1"/>
        <end position="110"/>
    </location>
</feature>
<feature type="compositionally biased region" description="Low complexity" evidence="1">
    <location>
        <begin position="25"/>
        <end position="46"/>
    </location>
</feature>
<dbReference type="EMBL" id="LVCJ01000031">
    <property type="protein sequence ID" value="OAL35341.1"/>
    <property type="molecule type" value="Genomic_DNA"/>
</dbReference>
<sequence>MTVQQQPRALRPTPGWVARAGAGAGAAATTATGGAVPLRTTTRTTTNPALHRGSQPHPAPSTGTFIRPSAPLRPGTPFAHQSPTPTAGTHQAAIPDSHARPLPPTQSPAQTPAPYRYSCYACQYVSQRVGCVVNHMVNQHGVDRARVDIARIEASRVQMLW</sequence>